<reference evidence="2" key="2">
    <citation type="submission" date="2021-09" db="EMBL/GenBank/DDBJ databases">
        <authorList>
            <person name="Jia N."/>
            <person name="Wang J."/>
            <person name="Shi W."/>
            <person name="Du L."/>
            <person name="Sun Y."/>
            <person name="Zhan W."/>
            <person name="Jiang J."/>
            <person name="Wang Q."/>
            <person name="Zhang B."/>
            <person name="Ji P."/>
            <person name="Sakyi L.B."/>
            <person name="Cui X."/>
            <person name="Yuan T."/>
            <person name="Jiang B."/>
            <person name="Yang W."/>
            <person name="Lam T.T.-Y."/>
            <person name="Chang Q."/>
            <person name="Ding S."/>
            <person name="Wang X."/>
            <person name="Zhu J."/>
            <person name="Ruan X."/>
            <person name="Zhao L."/>
            <person name="Wei J."/>
            <person name="Que T."/>
            <person name="Du C."/>
            <person name="Cheng J."/>
            <person name="Dai P."/>
            <person name="Han X."/>
            <person name="Huang E."/>
            <person name="Gao Y."/>
            <person name="Liu J."/>
            <person name="Shao H."/>
            <person name="Ye R."/>
            <person name="Li L."/>
            <person name="Wei W."/>
            <person name="Wang X."/>
            <person name="Wang C."/>
            <person name="Huo Q."/>
            <person name="Li W."/>
            <person name="Guo W."/>
            <person name="Chen H."/>
            <person name="Chen S."/>
            <person name="Zhou L."/>
            <person name="Zhou L."/>
            <person name="Ni X."/>
            <person name="Tian J."/>
            <person name="Zhou Y."/>
            <person name="Sheng Y."/>
            <person name="Liu T."/>
            <person name="Pan Y."/>
            <person name="Xia L."/>
            <person name="Li J."/>
            <person name="Zhao F."/>
            <person name="Cao W."/>
        </authorList>
    </citation>
    <scope>NUCLEOTIDE SEQUENCE</scope>
    <source>
        <strain evidence="2">Rmic-2018</strain>
        <tissue evidence="2">Larvae</tissue>
    </source>
</reference>
<name>A0A9J6DIK4_RHIMP</name>
<organism evidence="2 3">
    <name type="scientific">Rhipicephalus microplus</name>
    <name type="common">Cattle tick</name>
    <name type="synonym">Boophilus microplus</name>
    <dbReference type="NCBI Taxonomy" id="6941"/>
    <lineage>
        <taxon>Eukaryota</taxon>
        <taxon>Metazoa</taxon>
        <taxon>Ecdysozoa</taxon>
        <taxon>Arthropoda</taxon>
        <taxon>Chelicerata</taxon>
        <taxon>Arachnida</taxon>
        <taxon>Acari</taxon>
        <taxon>Parasitiformes</taxon>
        <taxon>Ixodida</taxon>
        <taxon>Ixodoidea</taxon>
        <taxon>Ixodidae</taxon>
        <taxon>Rhipicephalinae</taxon>
        <taxon>Rhipicephalus</taxon>
        <taxon>Boophilus</taxon>
    </lineage>
</organism>
<dbReference type="AlphaFoldDB" id="A0A9J6DIK4"/>
<keyword evidence="3" id="KW-1185">Reference proteome</keyword>
<reference evidence="2" key="1">
    <citation type="journal article" date="2020" name="Cell">
        <title>Large-Scale Comparative Analyses of Tick Genomes Elucidate Their Genetic Diversity and Vector Capacities.</title>
        <authorList>
            <consortium name="Tick Genome and Microbiome Consortium (TIGMIC)"/>
            <person name="Jia N."/>
            <person name="Wang J."/>
            <person name="Shi W."/>
            <person name="Du L."/>
            <person name="Sun Y."/>
            <person name="Zhan W."/>
            <person name="Jiang J.F."/>
            <person name="Wang Q."/>
            <person name="Zhang B."/>
            <person name="Ji P."/>
            <person name="Bell-Sakyi L."/>
            <person name="Cui X.M."/>
            <person name="Yuan T.T."/>
            <person name="Jiang B.G."/>
            <person name="Yang W.F."/>
            <person name="Lam T.T."/>
            <person name="Chang Q.C."/>
            <person name="Ding S.J."/>
            <person name="Wang X.J."/>
            <person name="Zhu J.G."/>
            <person name="Ruan X.D."/>
            <person name="Zhao L."/>
            <person name="Wei J.T."/>
            <person name="Ye R.Z."/>
            <person name="Que T.C."/>
            <person name="Du C.H."/>
            <person name="Zhou Y.H."/>
            <person name="Cheng J.X."/>
            <person name="Dai P.F."/>
            <person name="Guo W.B."/>
            <person name="Han X.H."/>
            <person name="Huang E.J."/>
            <person name="Li L.F."/>
            <person name="Wei W."/>
            <person name="Gao Y.C."/>
            <person name="Liu J.Z."/>
            <person name="Shao H.Z."/>
            <person name="Wang X."/>
            <person name="Wang C.C."/>
            <person name="Yang T.C."/>
            <person name="Huo Q.B."/>
            <person name="Li W."/>
            <person name="Chen H.Y."/>
            <person name="Chen S.E."/>
            <person name="Zhou L.G."/>
            <person name="Ni X.B."/>
            <person name="Tian J.H."/>
            <person name="Sheng Y."/>
            <person name="Liu T."/>
            <person name="Pan Y.S."/>
            <person name="Xia L.Y."/>
            <person name="Li J."/>
            <person name="Zhao F."/>
            <person name="Cao W.C."/>
        </authorList>
    </citation>
    <scope>NUCLEOTIDE SEQUENCE</scope>
    <source>
        <strain evidence="2">Rmic-2018</strain>
    </source>
</reference>
<evidence type="ECO:0000313" key="2">
    <source>
        <dbReference type="EMBL" id="KAH8021689.1"/>
    </source>
</evidence>
<sequence length="198" mass="21348">MDAGLAGAAGDIRLQMDRGGKSSTGHGTGDIAVALISLSLSYCLQGGRDHHAAVVKNVDMVELGLYVTSPGRSRMWPLPAPARSLRARPSGVSLDNELGVSRLRCDHHVEETGLPPQALTAANYAAKRSRLGQNRTAAPLSLCMRKKARWSEVAPLRHVRALLCMRSPSPLEMDGPQRRNGGRRTRRENVSQNDSGPI</sequence>
<proteinExistence type="predicted"/>
<evidence type="ECO:0000313" key="3">
    <source>
        <dbReference type="Proteomes" id="UP000821866"/>
    </source>
</evidence>
<gene>
    <name evidence="2" type="ORF">HPB51_016085</name>
</gene>
<dbReference type="Proteomes" id="UP000821866">
    <property type="component" value="Chromosome 7"/>
</dbReference>
<comment type="caution">
    <text evidence="2">The sequence shown here is derived from an EMBL/GenBank/DDBJ whole genome shotgun (WGS) entry which is preliminary data.</text>
</comment>
<evidence type="ECO:0000256" key="1">
    <source>
        <dbReference type="SAM" id="MobiDB-lite"/>
    </source>
</evidence>
<feature type="region of interest" description="Disordered" evidence="1">
    <location>
        <begin position="168"/>
        <end position="198"/>
    </location>
</feature>
<accession>A0A9J6DIK4</accession>
<protein>
    <submittedName>
        <fullName evidence="2">Uncharacterized protein</fullName>
    </submittedName>
</protein>
<dbReference type="EMBL" id="JABSTU010000009">
    <property type="protein sequence ID" value="KAH8021689.1"/>
    <property type="molecule type" value="Genomic_DNA"/>
</dbReference>